<sequence length="45" mass="4765">MPARLINSTWNLLCILPGTLSSTVSASGTPVTVYLACCQANFFDS</sequence>
<evidence type="ECO:0000313" key="2">
    <source>
        <dbReference type="EMBL" id="VCU40076.1"/>
    </source>
</evidence>
<gene>
    <name evidence="2" type="ORF">BGT96224V316_LOCUS1699</name>
    <name evidence="3" type="ORF">BGT96224V316_LOCUS5488</name>
    <name evidence="4" type="ORF">BGT96224V316_LOCUS6290</name>
</gene>
<dbReference type="AlphaFoldDB" id="A0A9X9QEA5"/>
<evidence type="ECO:0000256" key="1">
    <source>
        <dbReference type="SAM" id="SignalP"/>
    </source>
</evidence>
<protein>
    <submittedName>
        <fullName evidence="2">BgtTE-56006</fullName>
    </submittedName>
    <submittedName>
        <fullName evidence="3">BgtTE-56069</fullName>
    </submittedName>
    <submittedName>
        <fullName evidence="4">BgtTE-56091</fullName>
    </submittedName>
</protein>
<dbReference type="Proteomes" id="UP000324639">
    <property type="component" value="Chromosome Bgt_-07"/>
</dbReference>
<reference evidence="3 5" key="1">
    <citation type="submission" date="2018-08" db="EMBL/GenBank/DDBJ databases">
        <authorList>
            <person name="Muller C M."/>
        </authorList>
    </citation>
    <scope>NUCLEOTIDE SEQUENCE [LARGE SCALE GENOMIC DNA]</scope>
</reference>
<proteinExistence type="predicted"/>
<keyword evidence="5" id="KW-1185">Reference proteome</keyword>
<dbReference type="Proteomes" id="UP000324639">
    <property type="component" value="Chromosome Bgt_-08"/>
</dbReference>
<feature type="chain" id="PRO_5044167187" evidence="1">
    <location>
        <begin position="22"/>
        <end position="45"/>
    </location>
</feature>
<name>A0A9X9QEA5_BLUGR</name>
<dbReference type="EMBL" id="LR026985">
    <property type="protein sequence ID" value="VCU40076.1"/>
    <property type="molecule type" value="Genomic_DNA"/>
</dbReference>
<evidence type="ECO:0000313" key="4">
    <source>
        <dbReference type="EMBL" id="VDB90486.1"/>
    </source>
</evidence>
<organism evidence="3 5">
    <name type="scientific">Blumeria graminis f. sp. tritici</name>
    <dbReference type="NCBI Taxonomy" id="62690"/>
    <lineage>
        <taxon>Eukaryota</taxon>
        <taxon>Fungi</taxon>
        <taxon>Dikarya</taxon>
        <taxon>Ascomycota</taxon>
        <taxon>Pezizomycotina</taxon>
        <taxon>Leotiomycetes</taxon>
        <taxon>Erysiphales</taxon>
        <taxon>Erysiphaceae</taxon>
        <taxon>Blumeria</taxon>
    </lineage>
</organism>
<dbReference type="EMBL" id="LR026991">
    <property type="protein sequence ID" value="VDB90486.1"/>
    <property type="molecule type" value="Genomic_DNA"/>
</dbReference>
<evidence type="ECO:0000313" key="5">
    <source>
        <dbReference type="Proteomes" id="UP000324639"/>
    </source>
</evidence>
<accession>A0A9X9QEA5</accession>
<dbReference type="Proteomes" id="UP000324639">
    <property type="component" value="Chromosome Bgt_-02"/>
</dbReference>
<keyword evidence="1" id="KW-0732">Signal</keyword>
<feature type="signal peptide" evidence="1">
    <location>
        <begin position="1"/>
        <end position="21"/>
    </location>
</feature>
<evidence type="ECO:0000313" key="3">
    <source>
        <dbReference type="EMBL" id="VDB89843.1"/>
    </source>
</evidence>
<dbReference type="EMBL" id="LR026990">
    <property type="protein sequence ID" value="VDB89843.1"/>
    <property type="molecule type" value="Genomic_DNA"/>
</dbReference>